<dbReference type="Gene3D" id="2.40.160.120">
    <property type="match status" value="1"/>
</dbReference>
<reference evidence="4" key="1">
    <citation type="submission" date="2014-08" db="EMBL/GenBank/DDBJ databases">
        <authorList>
            <person name="Sharma Rahul"/>
            <person name="Thines Marco"/>
        </authorList>
    </citation>
    <scope>NUCLEOTIDE SEQUENCE</scope>
</reference>
<evidence type="ECO:0000313" key="4">
    <source>
        <dbReference type="EMBL" id="CED85611.1"/>
    </source>
</evidence>
<evidence type="ECO:0000256" key="2">
    <source>
        <dbReference type="RuleBase" id="RU003844"/>
    </source>
</evidence>
<evidence type="ECO:0000256" key="1">
    <source>
        <dbReference type="ARBA" id="ARBA00008842"/>
    </source>
</evidence>
<dbReference type="AlphaFoldDB" id="A0A0F7SVL9"/>
<sequence length="393" mass="43073">MPHLSSSSASKTAEEPSVVPAGQQAGWSSFIKQLANVSGDLSSMTAPPFILSPVSLTEFPAYWCERPDLFAAIADGRTAEDRSKLVLKWFICTLKGQYMSRNEKMGSEKKPLNPVLGELFFGSWPNLNNRGDTHLAVEQVSHHPPITAYYIENPQKGVSLVGASGQKTSFSFPSIVVKQNGHATLSVKLPDGQVEKYLIGLPKLRIDGLITGSPYIEITDSSFIQSSSGYSSLIHYSGKGYITGKAHTFKATMSDPKGHVLLTAEGQWDKTSKLAKSSEVFTDATVPKEEVSVVDLTYQGEYESRKLWSEVADGIRTGDFDRASRAKTQIEVSQRELRKTEQAQGTEWALRYFKHTASDPDYSHLATLGKVQPSTEEGWEFTGPLPTATGKTL</sequence>
<evidence type="ECO:0000256" key="3">
    <source>
        <dbReference type="SAM" id="MobiDB-lite"/>
    </source>
</evidence>
<dbReference type="GO" id="GO:0005829">
    <property type="term" value="C:cytosol"/>
    <property type="evidence" value="ECO:0007669"/>
    <property type="project" value="TreeGrafter"/>
</dbReference>
<dbReference type="Gene3D" id="6.10.250.1430">
    <property type="match status" value="1"/>
</dbReference>
<dbReference type="GO" id="GO:0008142">
    <property type="term" value="F:oxysterol binding"/>
    <property type="evidence" value="ECO:0007669"/>
    <property type="project" value="TreeGrafter"/>
</dbReference>
<dbReference type="InterPro" id="IPR037239">
    <property type="entry name" value="OSBP_sf"/>
</dbReference>
<dbReference type="PANTHER" id="PTHR10972:SF184">
    <property type="entry name" value="OXYSTEROL-BINDING PROTEIN HOMOLOG 4-RELATED"/>
    <property type="match status" value="1"/>
</dbReference>
<dbReference type="InterPro" id="IPR018494">
    <property type="entry name" value="Oxysterol-bd_CS"/>
</dbReference>
<dbReference type="Gene3D" id="1.10.287.2720">
    <property type="match status" value="1"/>
</dbReference>
<organism evidence="4">
    <name type="scientific">Phaffia rhodozyma</name>
    <name type="common">Yeast</name>
    <name type="synonym">Xanthophyllomyces dendrorhous</name>
    <dbReference type="NCBI Taxonomy" id="264483"/>
    <lineage>
        <taxon>Eukaryota</taxon>
        <taxon>Fungi</taxon>
        <taxon>Dikarya</taxon>
        <taxon>Basidiomycota</taxon>
        <taxon>Agaricomycotina</taxon>
        <taxon>Tremellomycetes</taxon>
        <taxon>Cystofilobasidiales</taxon>
        <taxon>Mrakiaceae</taxon>
        <taxon>Phaffia</taxon>
    </lineage>
</organism>
<dbReference type="PANTHER" id="PTHR10972">
    <property type="entry name" value="OXYSTEROL-BINDING PROTEIN-RELATED"/>
    <property type="match status" value="1"/>
</dbReference>
<comment type="similarity">
    <text evidence="1 2">Belongs to the OSBP family.</text>
</comment>
<dbReference type="EMBL" id="LN483332">
    <property type="protein sequence ID" value="CED85611.1"/>
    <property type="molecule type" value="Genomic_DNA"/>
</dbReference>
<accession>A0A0F7SVL9</accession>
<dbReference type="InterPro" id="IPR000648">
    <property type="entry name" value="Oxysterol-bd"/>
</dbReference>
<dbReference type="SUPFAM" id="SSF144000">
    <property type="entry name" value="Oxysterol-binding protein-like"/>
    <property type="match status" value="1"/>
</dbReference>
<feature type="region of interest" description="Disordered" evidence="3">
    <location>
        <begin position="1"/>
        <end position="20"/>
    </location>
</feature>
<feature type="compositionally biased region" description="Polar residues" evidence="3">
    <location>
        <begin position="1"/>
        <end position="11"/>
    </location>
</feature>
<dbReference type="Pfam" id="PF01237">
    <property type="entry name" value="Oxysterol_BP"/>
    <property type="match status" value="1"/>
</dbReference>
<dbReference type="GO" id="GO:0016020">
    <property type="term" value="C:membrane"/>
    <property type="evidence" value="ECO:0007669"/>
    <property type="project" value="TreeGrafter"/>
</dbReference>
<protein>
    <submittedName>
        <fullName evidence="4">Oxysterol-binding protein</fullName>
    </submittedName>
</protein>
<dbReference type="Gene3D" id="3.30.70.3490">
    <property type="match status" value="1"/>
</dbReference>
<proteinExistence type="inferred from homology"/>
<dbReference type="PROSITE" id="PS01013">
    <property type="entry name" value="OSBP"/>
    <property type="match status" value="1"/>
</dbReference>
<name>A0A0F7SVL9_PHARH</name>